<dbReference type="InterPro" id="IPR052020">
    <property type="entry name" value="Cyclic_di-GMP/3'3'-cGAMP_PDE"/>
</dbReference>
<dbReference type="RefSeq" id="WP_110301300.1">
    <property type="nucleotide sequence ID" value="NZ_QICM01000047.1"/>
</dbReference>
<dbReference type="EMBL" id="QICM01000047">
    <property type="protein sequence ID" value="PXV61135.1"/>
    <property type="molecule type" value="Genomic_DNA"/>
</dbReference>
<sequence length="180" mass="20894">MVKKLLDELSQKSYEKEEHITSMVEYADLLGRKIDLNSDQLMELWLLANVHDIGKITIPKNILIKNEKLTNKEWKKVKEHSKEGYNIIKSMDSFSFAADKVLYHHEHWDGNGYPKGLEGKNIPLLSRIISIVDAYDVMTSERPYSHAKLKEEALKEIERCSGTQFDPELAEIFIKMLTEE</sequence>
<dbReference type="PANTHER" id="PTHR45228">
    <property type="entry name" value="CYCLIC DI-GMP PHOSPHODIESTERASE TM_0186-RELATED"/>
    <property type="match status" value="1"/>
</dbReference>
<dbReference type="SMART" id="SM00471">
    <property type="entry name" value="HDc"/>
    <property type="match status" value="1"/>
</dbReference>
<dbReference type="Gene3D" id="1.10.3210.10">
    <property type="entry name" value="Hypothetical protein af1432"/>
    <property type="match status" value="1"/>
</dbReference>
<dbReference type="Pfam" id="PF13487">
    <property type="entry name" value="HD_5"/>
    <property type="match status" value="1"/>
</dbReference>
<organism evidence="2 3">
    <name type="scientific">Halanaerobium congolense</name>
    <dbReference type="NCBI Taxonomy" id="54121"/>
    <lineage>
        <taxon>Bacteria</taxon>
        <taxon>Bacillati</taxon>
        <taxon>Bacillota</taxon>
        <taxon>Clostridia</taxon>
        <taxon>Halanaerobiales</taxon>
        <taxon>Halanaerobiaceae</taxon>
        <taxon>Halanaerobium</taxon>
    </lineage>
</organism>
<protein>
    <submittedName>
        <fullName evidence="2">HD domain-containing protein</fullName>
    </submittedName>
</protein>
<dbReference type="SUPFAM" id="SSF109604">
    <property type="entry name" value="HD-domain/PDEase-like"/>
    <property type="match status" value="1"/>
</dbReference>
<dbReference type="PROSITE" id="PS51832">
    <property type="entry name" value="HD_GYP"/>
    <property type="match status" value="1"/>
</dbReference>
<gene>
    <name evidence="2" type="ORF">C8C78_1477</name>
</gene>
<accession>A0A318DYB2</accession>
<evidence type="ECO:0000313" key="2">
    <source>
        <dbReference type="EMBL" id="PXV61135.1"/>
    </source>
</evidence>
<reference evidence="2 3" key="1">
    <citation type="submission" date="2018-04" db="EMBL/GenBank/DDBJ databases">
        <title>Subsurface microbial communities from deep shales in Ohio and West Virginia, USA.</title>
        <authorList>
            <person name="Wrighton K."/>
        </authorList>
    </citation>
    <scope>NUCLEOTIDE SEQUENCE [LARGE SCALE GENOMIC DNA]</scope>
    <source>
        <strain evidence="2 3">MSL28</strain>
    </source>
</reference>
<dbReference type="InterPro" id="IPR037522">
    <property type="entry name" value="HD_GYP_dom"/>
</dbReference>
<comment type="caution">
    <text evidence="2">The sequence shown here is derived from an EMBL/GenBank/DDBJ whole genome shotgun (WGS) entry which is preliminary data.</text>
</comment>
<dbReference type="CDD" id="cd00077">
    <property type="entry name" value="HDc"/>
    <property type="match status" value="1"/>
</dbReference>
<dbReference type="InterPro" id="IPR003607">
    <property type="entry name" value="HD/PDEase_dom"/>
</dbReference>
<name>A0A318DYB2_9FIRM</name>
<evidence type="ECO:0000259" key="1">
    <source>
        <dbReference type="PROSITE" id="PS51832"/>
    </source>
</evidence>
<evidence type="ECO:0000313" key="3">
    <source>
        <dbReference type="Proteomes" id="UP000247389"/>
    </source>
</evidence>
<dbReference type="AlphaFoldDB" id="A0A318DYB2"/>
<dbReference type="PANTHER" id="PTHR45228:SF1">
    <property type="entry name" value="CYCLIC DI-GMP PHOSPHODIESTERASE TM_0186"/>
    <property type="match status" value="1"/>
</dbReference>
<feature type="domain" description="HD-GYP" evidence="1">
    <location>
        <begin position="1"/>
        <end position="180"/>
    </location>
</feature>
<dbReference type="Proteomes" id="UP000247389">
    <property type="component" value="Unassembled WGS sequence"/>
</dbReference>
<proteinExistence type="predicted"/>